<dbReference type="GO" id="GO:0035869">
    <property type="term" value="C:ciliary transition zone"/>
    <property type="evidence" value="ECO:0007669"/>
    <property type="project" value="TreeGrafter"/>
</dbReference>
<dbReference type="Proteomes" id="UP001286313">
    <property type="component" value="Unassembled WGS sequence"/>
</dbReference>
<evidence type="ECO:0000256" key="7">
    <source>
        <dbReference type="ARBA" id="ARBA00023069"/>
    </source>
</evidence>
<keyword evidence="7" id="KW-0969">Cilium</keyword>
<accession>A0AAE1F678</accession>
<keyword evidence="10" id="KW-0966">Cell projection</keyword>
<proteinExistence type="inferred from homology"/>
<dbReference type="AlphaFoldDB" id="A0AAE1F678"/>
<evidence type="ECO:0000256" key="12">
    <source>
        <dbReference type="SAM" id="Phobius"/>
    </source>
</evidence>
<evidence type="ECO:0000256" key="6">
    <source>
        <dbReference type="ARBA" id="ARBA00022989"/>
    </source>
</evidence>
<keyword evidence="8 12" id="KW-0472">Membrane</keyword>
<gene>
    <name evidence="13" type="ORF">Pcinc_026788</name>
</gene>
<evidence type="ECO:0000256" key="11">
    <source>
        <dbReference type="ARBA" id="ARBA00024803"/>
    </source>
</evidence>
<comment type="function">
    <text evidence="11">Transmembrane component of the tectonic-like complex, a complex localized at the transition zone of primary cilia and acting as a barrier that prevents diffusion of transmembrane proteins between the cilia and plasma membranes. Required for ciliogenesis and sonic hedgehog/SHH signaling.</text>
</comment>
<reference evidence="13" key="1">
    <citation type="submission" date="2023-10" db="EMBL/GenBank/DDBJ databases">
        <title>Genome assemblies of two species of porcelain crab, Petrolisthes cinctipes and Petrolisthes manimaculis (Anomura: Porcellanidae).</title>
        <authorList>
            <person name="Angst P."/>
        </authorList>
    </citation>
    <scope>NUCLEOTIDE SEQUENCE</scope>
    <source>
        <strain evidence="13">PB745_01</strain>
        <tissue evidence="13">Gill</tissue>
    </source>
</reference>
<feature type="transmembrane region" description="Helical" evidence="12">
    <location>
        <begin position="263"/>
        <end position="282"/>
    </location>
</feature>
<dbReference type="Pfam" id="PF10149">
    <property type="entry name" value="TM231"/>
    <property type="match status" value="1"/>
</dbReference>
<keyword evidence="9" id="KW-0325">Glycoprotein</keyword>
<feature type="transmembrane region" description="Helical" evidence="12">
    <location>
        <begin position="24"/>
        <end position="43"/>
    </location>
</feature>
<evidence type="ECO:0000256" key="5">
    <source>
        <dbReference type="ARBA" id="ARBA00022692"/>
    </source>
</evidence>
<keyword evidence="4" id="KW-1003">Cell membrane</keyword>
<evidence type="ECO:0000256" key="4">
    <source>
        <dbReference type="ARBA" id="ARBA00022475"/>
    </source>
</evidence>
<evidence type="ECO:0000256" key="8">
    <source>
        <dbReference type="ARBA" id="ARBA00023136"/>
    </source>
</evidence>
<dbReference type="GO" id="GO:0060170">
    <property type="term" value="C:ciliary membrane"/>
    <property type="evidence" value="ECO:0007669"/>
    <property type="project" value="UniProtKB-SubCell"/>
</dbReference>
<comment type="subcellular location">
    <subcellularLocation>
        <location evidence="1">Cell projection</location>
        <location evidence="1">Cilium membrane</location>
        <topology evidence="1">Multi-pass membrane protein</topology>
    </subcellularLocation>
</comment>
<dbReference type="GO" id="GO:0060271">
    <property type="term" value="P:cilium assembly"/>
    <property type="evidence" value="ECO:0007669"/>
    <property type="project" value="TreeGrafter"/>
</dbReference>
<keyword evidence="6 12" id="KW-1133">Transmembrane helix</keyword>
<dbReference type="InterPro" id="IPR019306">
    <property type="entry name" value="TMEM231"/>
</dbReference>
<evidence type="ECO:0000256" key="9">
    <source>
        <dbReference type="ARBA" id="ARBA00023180"/>
    </source>
</evidence>
<comment type="caution">
    <text evidence="13">The sequence shown here is derived from an EMBL/GenBank/DDBJ whole genome shotgun (WGS) entry which is preliminary data.</text>
</comment>
<evidence type="ECO:0000256" key="10">
    <source>
        <dbReference type="ARBA" id="ARBA00023273"/>
    </source>
</evidence>
<dbReference type="GO" id="GO:0032880">
    <property type="term" value="P:regulation of protein localization"/>
    <property type="evidence" value="ECO:0007669"/>
    <property type="project" value="TreeGrafter"/>
</dbReference>
<evidence type="ECO:0000256" key="2">
    <source>
        <dbReference type="ARBA" id="ARBA00009082"/>
    </source>
</evidence>
<protein>
    <recommendedName>
        <fullName evidence="3">Transmembrane protein 231</fullName>
    </recommendedName>
</protein>
<evidence type="ECO:0000256" key="3">
    <source>
        <dbReference type="ARBA" id="ARBA00015087"/>
    </source>
</evidence>
<dbReference type="PANTHER" id="PTHR14605:SF1">
    <property type="entry name" value="TRANSMEMBRANE PROTEIN 231"/>
    <property type="match status" value="1"/>
</dbReference>
<dbReference type="EMBL" id="JAWQEG010003136">
    <property type="protein sequence ID" value="KAK3867776.1"/>
    <property type="molecule type" value="Genomic_DNA"/>
</dbReference>
<evidence type="ECO:0000313" key="14">
    <source>
        <dbReference type="Proteomes" id="UP001286313"/>
    </source>
</evidence>
<name>A0AAE1F678_PETCI</name>
<keyword evidence="5 12" id="KW-0812">Transmembrane</keyword>
<evidence type="ECO:0000256" key="1">
    <source>
        <dbReference type="ARBA" id="ARBA00004272"/>
    </source>
</evidence>
<dbReference type="PANTHER" id="PTHR14605">
    <property type="entry name" value="CHST5 PROTEIN"/>
    <property type="match status" value="1"/>
</dbReference>
<comment type="similarity">
    <text evidence="2">Belongs to the TMEM231 family.</text>
</comment>
<keyword evidence="14" id="KW-1185">Reference proteome</keyword>
<organism evidence="13 14">
    <name type="scientific">Petrolisthes cinctipes</name>
    <name type="common">Flat porcelain crab</name>
    <dbReference type="NCBI Taxonomy" id="88211"/>
    <lineage>
        <taxon>Eukaryota</taxon>
        <taxon>Metazoa</taxon>
        <taxon>Ecdysozoa</taxon>
        <taxon>Arthropoda</taxon>
        <taxon>Crustacea</taxon>
        <taxon>Multicrustacea</taxon>
        <taxon>Malacostraca</taxon>
        <taxon>Eumalacostraca</taxon>
        <taxon>Eucarida</taxon>
        <taxon>Decapoda</taxon>
        <taxon>Pleocyemata</taxon>
        <taxon>Anomura</taxon>
        <taxon>Galatheoidea</taxon>
        <taxon>Porcellanidae</taxon>
        <taxon>Petrolisthes</taxon>
    </lineage>
</organism>
<sequence>MGIHVVHQTPQVISYKTTYCSKATLLNILTLIVTVITPLLVVYRSQGLWVKETEWREQADIRFKHQVLFIADTSLGSLVWSTNSAFNTLMAAHLRPPLVKSHEADGNHDGVKERLEFTLELPLRSTELVYGATLLLTFDYRLHHMCEIILEGLGHVRYSGGIPVSGVSVWGDLTLHQRHPLPHTPSFTLYNTPILPSASASPTEWRLDTIFSQYFQRNYTTRLDNTYTSVRTGESDIFTLTIHVTYPEQRVTSLPGFWLTIKWAWVQYLSVLLVLIYVTGFVKDWAYRSQLVPTWVDSPQKQH</sequence>
<evidence type="ECO:0000313" key="13">
    <source>
        <dbReference type="EMBL" id="KAK3867776.1"/>
    </source>
</evidence>